<dbReference type="EMBL" id="JACDXW010000002">
    <property type="protein sequence ID" value="MCB5363215.1"/>
    <property type="molecule type" value="Genomic_DNA"/>
</dbReference>
<accession>A0ABS8CB21</accession>
<keyword evidence="3" id="KW-1185">Reference proteome</keyword>
<dbReference type="RefSeq" id="WP_226953491.1">
    <property type="nucleotide sequence ID" value="NZ_JACDXW010000002.1"/>
</dbReference>
<keyword evidence="1" id="KW-0472">Membrane</keyword>
<evidence type="ECO:0000256" key="1">
    <source>
        <dbReference type="SAM" id="Phobius"/>
    </source>
</evidence>
<feature type="transmembrane region" description="Helical" evidence="1">
    <location>
        <begin position="20"/>
        <end position="43"/>
    </location>
</feature>
<sequence length="266" mass="28896">MTLRLRNHCGQSAGGGLARLSALVAGQALVELLVAMLALLLLWAATAWLGRLQDIALQAGHAARHLAFSAVRQKEGDWGGLVRAAYFDGLQHRWMDRRGQSLLKPDEQGVAAQVSRLDVLLAAAQPGGASLQAGQLRNDWKVSDNGVVHASVRIAFQNALKPVAGPAWGDGLRAMDSILPSIHRHAYILEGAGHADDDISTRQRLEQASMPWARAAATSYGLSGRVSGFMEAVDRPWGRANPGSDWLTRWQEWLPQNHIVDYEVQP</sequence>
<comment type="caution">
    <text evidence="2">The sequence shown here is derived from an EMBL/GenBank/DDBJ whole genome shotgun (WGS) entry which is preliminary data.</text>
</comment>
<protein>
    <recommendedName>
        <fullName evidence="4">Pilus assembly protein</fullName>
    </recommendedName>
</protein>
<gene>
    <name evidence="2" type="ORF">H0484_05520</name>
</gene>
<name>A0ABS8CB21_9BURK</name>
<reference evidence="2 3" key="1">
    <citation type="submission" date="2020-07" db="EMBL/GenBank/DDBJ databases">
        <title>Pusillimonas sp. nov., isolated from poultry manure in Taiwan.</title>
        <authorList>
            <person name="Lin S.-Y."/>
            <person name="Tang Y.-S."/>
            <person name="Young C.-C."/>
        </authorList>
    </citation>
    <scope>NUCLEOTIDE SEQUENCE [LARGE SCALE GENOMIC DNA]</scope>
    <source>
        <strain evidence="2 3">CC-YST705</strain>
    </source>
</reference>
<proteinExistence type="predicted"/>
<evidence type="ECO:0000313" key="2">
    <source>
        <dbReference type="EMBL" id="MCB5363215.1"/>
    </source>
</evidence>
<keyword evidence="1" id="KW-0812">Transmembrane</keyword>
<keyword evidence="1" id="KW-1133">Transmembrane helix</keyword>
<evidence type="ECO:0000313" key="3">
    <source>
        <dbReference type="Proteomes" id="UP000776983"/>
    </source>
</evidence>
<evidence type="ECO:0008006" key="4">
    <source>
        <dbReference type="Google" id="ProtNLM"/>
    </source>
</evidence>
<organism evidence="2 3">
    <name type="scientific">Mesopusillimonas faecipullorum</name>
    <dbReference type="NCBI Taxonomy" id="2755040"/>
    <lineage>
        <taxon>Bacteria</taxon>
        <taxon>Pseudomonadati</taxon>
        <taxon>Pseudomonadota</taxon>
        <taxon>Betaproteobacteria</taxon>
        <taxon>Burkholderiales</taxon>
        <taxon>Alcaligenaceae</taxon>
        <taxon>Mesopusillimonas</taxon>
    </lineage>
</organism>
<dbReference type="Proteomes" id="UP000776983">
    <property type="component" value="Unassembled WGS sequence"/>
</dbReference>